<dbReference type="InterPro" id="IPR039261">
    <property type="entry name" value="FNR_nucleotide-bd"/>
</dbReference>
<dbReference type="Gene3D" id="3.40.50.80">
    <property type="entry name" value="Nucleotide-binding domain of ferredoxin-NADP reductase (FNR) module"/>
    <property type="match status" value="1"/>
</dbReference>
<dbReference type="PROSITE" id="PS50902">
    <property type="entry name" value="FLAVODOXIN_LIKE"/>
    <property type="match status" value="1"/>
</dbReference>
<dbReference type="GO" id="GO:0010181">
    <property type="term" value="F:FMN binding"/>
    <property type="evidence" value="ECO:0007669"/>
    <property type="project" value="InterPro"/>
</dbReference>
<gene>
    <name evidence="8" type="ORF">EA797_19265</name>
</gene>
<organism evidence="8 9">
    <name type="scientific">Stutzerimonas zhaodongensis</name>
    <dbReference type="NCBI Taxonomy" id="1176257"/>
    <lineage>
        <taxon>Bacteria</taxon>
        <taxon>Pseudomonadati</taxon>
        <taxon>Pseudomonadota</taxon>
        <taxon>Gammaproteobacteria</taxon>
        <taxon>Pseudomonadales</taxon>
        <taxon>Pseudomonadaceae</taxon>
        <taxon>Stutzerimonas</taxon>
    </lineage>
</organism>
<comment type="caution">
    <text evidence="8">The sequence shown here is derived from an EMBL/GenBank/DDBJ whole genome shotgun (WGS) entry which is preliminary data.</text>
</comment>
<accession>A0A3M2HQC9</accession>
<dbReference type="GO" id="GO:0005829">
    <property type="term" value="C:cytosol"/>
    <property type="evidence" value="ECO:0007669"/>
    <property type="project" value="TreeGrafter"/>
</dbReference>
<dbReference type="GO" id="GO:0003958">
    <property type="term" value="F:NADPH-hemoprotein reductase activity"/>
    <property type="evidence" value="ECO:0007669"/>
    <property type="project" value="UniProtKB-EC"/>
</dbReference>
<sequence>MRPSRDAGAPFVISHRFQEAAFLVRTTSLLRYVPLVACLLLATLLLWWHPSRVVSAVLVAVAYLAVCGHFLRRSLARAQRTPGADGNALLIGYASQGDTARTLAERSAQQLREAGVAVDMQPLNGLDFTILGQPRRALFILSTYGEGEAPDNAARFERALLNTPLDLSSLEYAVLALGDQHYRHFCGFGRRIDTRLRSLGAQPLFDRLEADRADPGTLRHWQQQLGHISGRSDFIDWQPAAYQPWKLARRALLNPGSQGAPVYQLAMLPPDTAQHWQAGDIAEVGPRNALVDVERLLRRLGFDPSQPVEGGESLATALLNRRLPQDADGADLATLLALPRLPHREYSIASIPAEGHVALIVREARHPDGRLGVGSGWLCRHAAIGSTIDLRIRSNPGFHGLDLTRPMILIGNGTGIAGLRAHLRERAAMTASRNWLLYGERNAAHDQLLRQELEAWAQTGHLERIDLAFSRDQQAKVYVQHLLRDAAEDVRRWVTAGACIYLCGSLEGMGREVQQILAGVLGEDQLQQLEDEGRYRRDLY</sequence>
<keyword evidence="3" id="KW-0249">Electron transport</keyword>
<keyword evidence="3" id="KW-0813">Transport</keyword>
<keyword evidence="9" id="KW-1185">Reference proteome</keyword>
<dbReference type="Pfam" id="PF00258">
    <property type="entry name" value="Flavodoxin_1"/>
    <property type="match status" value="1"/>
</dbReference>
<reference evidence="8 9" key="1">
    <citation type="submission" date="2018-10" db="EMBL/GenBank/DDBJ databases">
        <title>Pseudomonas zhaodongensis NEAU-ST5-21(T) genome.</title>
        <authorList>
            <person name="Peng J."/>
            <person name="Liu Z.-P."/>
        </authorList>
    </citation>
    <scope>NUCLEOTIDE SEQUENCE [LARGE SCALE GENOMIC DNA]</scope>
    <source>
        <strain evidence="8 9">NEAU-ST5-21</strain>
    </source>
</reference>
<keyword evidence="2" id="KW-0288">FMN</keyword>
<keyword evidence="5" id="KW-1133">Transmembrane helix</keyword>
<dbReference type="SUPFAM" id="SSF52343">
    <property type="entry name" value="Ferredoxin reductase-like, C-terminal NADP-linked domain"/>
    <property type="match status" value="1"/>
</dbReference>
<feature type="domain" description="FAD-binding FR-type" evidence="7">
    <location>
        <begin position="240"/>
        <end position="401"/>
    </location>
</feature>
<dbReference type="EC" id="1.6.2.4" evidence="4"/>
<dbReference type="OrthoDB" id="9816402at2"/>
<evidence type="ECO:0000259" key="7">
    <source>
        <dbReference type="PROSITE" id="PS51384"/>
    </source>
</evidence>
<keyword evidence="1" id="KW-0285">Flavoprotein</keyword>
<evidence type="ECO:0000259" key="6">
    <source>
        <dbReference type="PROSITE" id="PS50902"/>
    </source>
</evidence>
<evidence type="ECO:0000256" key="1">
    <source>
        <dbReference type="ARBA" id="ARBA00022630"/>
    </source>
</evidence>
<feature type="transmembrane region" description="Helical" evidence="5">
    <location>
        <begin position="53"/>
        <end position="71"/>
    </location>
</feature>
<dbReference type="PANTHER" id="PTHR19384">
    <property type="entry name" value="NITRIC OXIDE SYNTHASE-RELATED"/>
    <property type="match status" value="1"/>
</dbReference>
<dbReference type="CDD" id="cd06200">
    <property type="entry name" value="SiR_like1"/>
    <property type="match status" value="1"/>
</dbReference>
<name>A0A3M2HQC9_9GAMM</name>
<dbReference type="InterPro" id="IPR008254">
    <property type="entry name" value="Flavodoxin/NO_synth"/>
</dbReference>
<dbReference type="EMBL" id="RFFM01000007">
    <property type="protein sequence ID" value="RMH87964.1"/>
    <property type="molecule type" value="Genomic_DNA"/>
</dbReference>
<dbReference type="GO" id="GO:0050660">
    <property type="term" value="F:flavin adenine dinucleotide binding"/>
    <property type="evidence" value="ECO:0007669"/>
    <property type="project" value="TreeGrafter"/>
</dbReference>
<keyword evidence="5" id="KW-0812">Transmembrane</keyword>
<keyword evidence="5" id="KW-0472">Membrane</keyword>
<evidence type="ECO:0000256" key="4">
    <source>
        <dbReference type="ARBA" id="ARBA00023797"/>
    </source>
</evidence>
<dbReference type="SUPFAM" id="SSF63380">
    <property type="entry name" value="Riboflavin synthase domain-like"/>
    <property type="match status" value="1"/>
</dbReference>
<feature type="domain" description="Flavodoxin-like" evidence="6">
    <location>
        <begin position="89"/>
        <end position="226"/>
    </location>
</feature>
<dbReference type="InterPro" id="IPR001433">
    <property type="entry name" value="OxRdtase_FAD/NAD-bd"/>
</dbReference>
<dbReference type="SUPFAM" id="SSF52218">
    <property type="entry name" value="Flavoproteins"/>
    <property type="match status" value="1"/>
</dbReference>
<dbReference type="InterPro" id="IPR017927">
    <property type="entry name" value="FAD-bd_FR_type"/>
</dbReference>
<dbReference type="AlphaFoldDB" id="A0A3M2HQC9"/>
<dbReference type="PROSITE" id="PS51384">
    <property type="entry name" value="FAD_FR"/>
    <property type="match status" value="1"/>
</dbReference>
<dbReference type="Pfam" id="PF00175">
    <property type="entry name" value="NAD_binding_1"/>
    <property type="match status" value="1"/>
</dbReference>
<dbReference type="InterPro" id="IPR001709">
    <property type="entry name" value="Flavoprot_Pyr_Nucl_cyt_Rdtase"/>
</dbReference>
<proteinExistence type="predicted"/>
<evidence type="ECO:0000256" key="3">
    <source>
        <dbReference type="ARBA" id="ARBA00022982"/>
    </source>
</evidence>
<dbReference type="Gene3D" id="3.40.50.360">
    <property type="match status" value="1"/>
</dbReference>
<evidence type="ECO:0000313" key="9">
    <source>
        <dbReference type="Proteomes" id="UP000269774"/>
    </source>
</evidence>
<dbReference type="PANTHER" id="PTHR19384:SF17">
    <property type="entry name" value="NADPH--CYTOCHROME P450 REDUCTASE"/>
    <property type="match status" value="1"/>
</dbReference>
<feature type="transmembrane region" description="Helical" evidence="5">
    <location>
        <begin position="29"/>
        <end position="47"/>
    </location>
</feature>
<dbReference type="InterPro" id="IPR029039">
    <property type="entry name" value="Flavoprotein-like_sf"/>
</dbReference>
<dbReference type="PRINTS" id="PR00371">
    <property type="entry name" value="FPNCR"/>
</dbReference>
<dbReference type="PRINTS" id="PR00369">
    <property type="entry name" value="FLAVODOXIN"/>
</dbReference>
<dbReference type="Gene3D" id="2.40.30.10">
    <property type="entry name" value="Translation factors"/>
    <property type="match status" value="1"/>
</dbReference>
<dbReference type="Proteomes" id="UP000269774">
    <property type="component" value="Unassembled WGS sequence"/>
</dbReference>
<dbReference type="GO" id="GO:0016655">
    <property type="term" value="F:oxidoreductase activity, acting on NAD(P)H, quinone or similar compound as acceptor"/>
    <property type="evidence" value="ECO:0007669"/>
    <property type="project" value="UniProtKB-ARBA"/>
</dbReference>
<evidence type="ECO:0000256" key="2">
    <source>
        <dbReference type="ARBA" id="ARBA00022643"/>
    </source>
</evidence>
<evidence type="ECO:0000313" key="8">
    <source>
        <dbReference type="EMBL" id="RMH87964.1"/>
    </source>
</evidence>
<protein>
    <recommendedName>
        <fullName evidence="4">NADPH--hemoprotein reductase</fullName>
        <ecNumber evidence="4">1.6.2.4</ecNumber>
    </recommendedName>
</protein>
<dbReference type="InterPro" id="IPR017938">
    <property type="entry name" value="Riboflavin_synthase-like_b-brl"/>
</dbReference>
<dbReference type="InterPro" id="IPR001094">
    <property type="entry name" value="Flavdoxin-like"/>
</dbReference>
<evidence type="ECO:0000256" key="5">
    <source>
        <dbReference type="SAM" id="Phobius"/>
    </source>
</evidence>